<dbReference type="PROSITE" id="PS00463">
    <property type="entry name" value="ZN2_CY6_FUNGAL_1"/>
    <property type="match status" value="1"/>
</dbReference>
<organism evidence="8 9">
    <name type="scientific">Byssothecium circinans</name>
    <dbReference type="NCBI Taxonomy" id="147558"/>
    <lineage>
        <taxon>Eukaryota</taxon>
        <taxon>Fungi</taxon>
        <taxon>Dikarya</taxon>
        <taxon>Ascomycota</taxon>
        <taxon>Pezizomycotina</taxon>
        <taxon>Dothideomycetes</taxon>
        <taxon>Pleosporomycetidae</taxon>
        <taxon>Pleosporales</taxon>
        <taxon>Massarineae</taxon>
        <taxon>Massarinaceae</taxon>
        <taxon>Byssothecium</taxon>
    </lineage>
</organism>
<dbReference type="InterPro" id="IPR052360">
    <property type="entry name" value="Transcr_Regulatory_Proteins"/>
</dbReference>
<feature type="domain" description="Zn(2)-C6 fungal-type" evidence="7">
    <location>
        <begin position="23"/>
        <end position="51"/>
    </location>
</feature>
<dbReference type="PANTHER" id="PTHR36206:SF12">
    <property type="entry name" value="ASPERCRYPTIN BIOSYNTHESIS CLUSTER-SPECIFIC TRANSCRIPTION REGULATOR ATNN-RELATED"/>
    <property type="match status" value="1"/>
</dbReference>
<dbReference type="SMART" id="SM00066">
    <property type="entry name" value="GAL4"/>
    <property type="match status" value="1"/>
</dbReference>
<dbReference type="Proteomes" id="UP000800035">
    <property type="component" value="Unassembled WGS sequence"/>
</dbReference>
<sequence>MDKNDYVRGRKRQRRRAPKTRSGCITCKIRRVKCDEAKPYCVKCTSTGRNCDGYIQDVDNRVAALAKCTSPHHPPDACALSLFNDRERETLFAAAIPPLPDKCSPSYEPSNDLFTSPFMPLGFPTNHLPGRAFHYFIHRSSVDLTGPLQSQVWQEHVLGVCSKSIAVQHAVVALSGFHERYSFPENPSSEEHCWRQYYLAVRTSKGLVEKAAADKNAKGRIPDEILISCAIFVTIEILLGNTEEAIRHLESGLSLVESYVGKSRGRLDPNTVDLIGFFARLDLQVLSFSPKRHQMSLHPGLYGSRNSLQSRFMSLQSLPNAPSASLYRLIRRILYWIRHYAAPLKYSSSASADLEHTQTELIAALEAWKTTFLDGKEEDLSWITPACIGPNPVTSHLLLTYHLTSLKLKTALSASELIFCEPEPLSSFGAILSYTFVILHQRNKKLYPVYLPTGQTQSEYFFSLESSIVEALYYTSIKCRHPVLRRCAVGLLRCAGREGVWDGTIMALVSDHVIKLEEEEQGDQNTTPLAALQLYKKGNKAMYCTIWRLAAELNRKLVLDEDVEELRGYRKEVVEERLVCSVGVDVQRERKSVEVEFGWYSEGYGNEGWRYESKMLNF</sequence>
<dbReference type="Pfam" id="PF11951">
    <property type="entry name" value="Fungal_trans_2"/>
    <property type="match status" value="1"/>
</dbReference>
<evidence type="ECO:0000256" key="3">
    <source>
        <dbReference type="ARBA" id="ARBA00023015"/>
    </source>
</evidence>
<evidence type="ECO:0000313" key="8">
    <source>
        <dbReference type="EMBL" id="KAF1958556.1"/>
    </source>
</evidence>
<gene>
    <name evidence="8" type="ORF">CC80DRAFT_14520</name>
</gene>
<name>A0A6A5U6F7_9PLEO</name>
<dbReference type="EMBL" id="ML976986">
    <property type="protein sequence ID" value="KAF1958556.1"/>
    <property type="molecule type" value="Genomic_DNA"/>
</dbReference>
<evidence type="ECO:0000313" key="9">
    <source>
        <dbReference type="Proteomes" id="UP000800035"/>
    </source>
</evidence>
<dbReference type="Gene3D" id="4.10.240.10">
    <property type="entry name" value="Zn(2)-C6 fungal-type DNA-binding domain"/>
    <property type="match status" value="1"/>
</dbReference>
<evidence type="ECO:0000256" key="6">
    <source>
        <dbReference type="ARBA" id="ARBA00023242"/>
    </source>
</evidence>
<keyword evidence="1" id="KW-0479">Metal-binding</keyword>
<dbReference type="OrthoDB" id="2593732at2759"/>
<evidence type="ECO:0000259" key="7">
    <source>
        <dbReference type="PROSITE" id="PS50048"/>
    </source>
</evidence>
<evidence type="ECO:0000256" key="5">
    <source>
        <dbReference type="ARBA" id="ARBA00023163"/>
    </source>
</evidence>
<keyword evidence="2" id="KW-0862">Zinc</keyword>
<dbReference type="PANTHER" id="PTHR36206">
    <property type="entry name" value="ASPERCRYPTIN BIOSYNTHESIS CLUSTER-SPECIFIC TRANSCRIPTION REGULATOR ATNN-RELATED"/>
    <property type="match status" value="1"/>
</dbReference>
<evidence type="ECO:0000256" key="1">
    <source>
        <dbReference type="ARBA" id="ARBA00022723"/>
    </source>
</evidence>
<dbReference type="GO" id="GO:0008270">
    <property type="term" value="F:zinc ion binding"/>
    <property type="evidence" value="ECO:0007669"/>
    <property type="project" value="InterPro"/>
</dbReference>
<protein>
    <recommendedName>
        <fullName evidence="7">Zn(2)-C6 fungal-type domain-containing protein</fullName>
    </recommendedName>
</protein>
<dbReference type="GO" id="GO:0003677">
    <property type="term" value="F:DNA binding"/>
    <property type="evidence" value="ECO:0007669"/>
    <property type="project" value="UniProtKB-KW"/>
</dbReference>
<dbReference type="InterPro" id="IPR021858">
    <property type="entry name" value="Fun_TF"/>
</dbReference>
<keyword evidence="4" id="KW-0238">DNA-binding</keyword>
<proteinExistence type="predicted"/>
<keyword evidence="9" id="KW-1185">Reference proteome</keyword>
<dbReference type="GO" id="GO:0000981">
    <property type="term" value="F:DNA-binding transcription factor activity, RNA polymerase II-specific"/>
    <property type="evidence" value="ECO:0007669"/>
    <property type="project" value="InterPro"/>
</dbReference>
<reference evidence="8" key="1">
    <citation type="journal article" date="2020" name="Stud. Mycol.">
        <title>101 Dothideomycetes genomes: a test case for predicting lifestyles and emergence of pathogens.</title>
        <authorList>
            <person name="Haridas S."/>
            <person name="Albert R."/>
            <person name="Binder M."/>
            <person name="Bloem J."/>
            <person name="Labutti K."/>
            <person name="Salamov A."/>
            <person name="Andreopoulos B."/>
            <person name="Baker S."/>
            <person name="Barry K."/>
            <person name="Bills G."/>
            <person name="Bluhm B."/>
            <person name="Cannon C."/>
            <person name="Castanera R."/>
            <person name="Culley D."/>
            <person name="Daum C."/>
            <person name="Ezra D."/>
            <person name="Gonzalez J."/>
            <person name="Henrissat B."/>
            <person name="Kuo A."/>
            <person name="Liang C."/>
            <person name="Lipzen A."/>
            <person name="Lutzoni F."/>
            <person name="Magnuson J."/>
            <person name="Mondo S."/>
            <person name="Nolan M."/>
            <person name="Ohm R."/>
            <person name="Pangilinan J."/>
            <person name="Park H.-J."/>
            <person name="Ramirez L."/>
            <person name="Alfaro M."/>
            <person name="Sun H."/>
            <person name="Tritt A."/>
            <person name="Yoshinaga Y."/>
            <person name="Zwiers L.-H."/>
            <person name="Turgeon B."/>
            <person name="Goodwin S."/>
            <person name="Spatafora J."/>
            <person name="Crous P."/>
            <person name="Grigoriev I."/>
        </authorList>
    </citation>
    <scope>NUCLEOTIDE SEQUENCE</scope>
    <source>
        <strain evidence="8">CBS 675.92</strain>
    </source>
</reference>
<accession>A0A6A5U6F7</accession>
<dbReference type="InterPro" id="IPR001138">
    <property type="entry name" value="Zn2Cys6_DnaBD"/>
</dbReference>
<dbReference type="Pfam" id="PF00172">
    <property type="entry name" value="Zn_clus"/>
    <property type="match status" value="1"/>
</dbReference>
<evidence type="ECO:0000256" key="2">
    <source>
        <dbReference type="ARBA" id="ARBA00022833"/>
    </source>
</evidence>
<evidence type="ECO:0000256" key="4">
    <source>
        <dbReference type="ARBA" id="ARBA00023125"/>
    </source>
</evidence>
<dbReference type="SUPFAM" id="SSF57701">
    <property type="entry name" value="Zn2/Cys6 DNA-binding domain"/>
    <property type="match status" value="1"/>
</dbReference>
<keyword evidence="3" id="KW-0805">Transcription regulation</keyword>
<dbReference type="PROSITE" id="PS50048">
    <property type="entry name" value="ZN2_CY6_FUNGAL_2"/>
    <property type="match status" value="1"/>
</dbReference>
<keyword evidence="5" id="KW-0804">Transcription</keyword>
<dbReference type="InterPro" id="IPR036864">
    <property type="entry name" value="Zn2-C6_fun-type_DNA-bd_sf"/>
</dbReference>
<keyword evidence="6" id="KW-0539">Nucleus</keyword>
<dbReference type="AlphaFoldDB" id="A0A6A5U6F7"/>